<protein>
    <submittedName>
        <fullName evidence="3">Uncharacterized protein</fullName>
    </submittedName>
</protein>
<feature type="compositionally biased region" description="Polar residues" evidence="2">
    <location>
        <begin position="114"/>
        <end position="125"/>
    </location>
</feature>
<evidence type="ECO:0000313" key="3">
    <source>
        <dbReference type="EMBL" id="CAD9085208.1"/>
    </source>
</evidence>
<reference evidence="3" key="1">
    <citation type="submission" date="2021-01" db="EMBL/GenBank/DDBJ databases">
        <authorList>
            <person name="Corre E."/>
            <person name="Pelletier E."/>
            <person name="Niang G."/>
            <person name="Scheremetjew M."/>
            <person name="Finn R."/>
            <person name="Kale V."/>
            <person name="Holt S."/>
            <person name="Cochrane G."/>
            <person name="Meng A."/>
            <person name="Brown T."/>
            <person name="Cohen L."/>
        </authorList>
    </citation>
    <scope>NUCLEOTIDE SEQUENCE</scope>
    <source>
        <strain evidence="3">WS</strain>
    </source>
</reference>
<feature type="coiled-coil region" evidence="1">
    <location>
        <begin position="1"/>
        <end position="35"/>
    </location>
</feature>
<name>A0A7S1KTT4_9EUKA</name>
<dbReference type="AlphaFoldDB" id="A0A7S1KTT4"/>
<feature type="region of interest" description="Disordered" evidence="2">
    <location>
        <begin position="163"/>
        <end position="216"/>
    </location>
</feature>
<feature type="region of interest" description="Disordered" evidence="2">
    <location>
        <begin position="64"/>
        <end position="83"/>
    </location>
</feature>
<evidence type="ECO:0000256" key="2">
    <source>
        <dbReference type="SAM" id="MobiDB-lite"/>
    </source>
</evidence>
<accession>A0A7S1KTT4</accession>
<feature type="compositionally biased region" description="Polar residues" evidence="2">
    <location>
        <begin position="92"/>
        <end position="105"/>
    </location>
</feature>
<sequence length="434" mass="48379">MTELHQSLKNIELSIQNLEQKRLDTKQAFVSLQQTQTKLVDKLEYIERELRILNEMRDGAMKPLPMKKRKWRHVSGGPSGEGAAANALLDLQQGNSSPTSSNGDYSSGYDENSHSVATMQNSSSGRPLKRRRASVDSDYTEDSNDYTASFDSALKAATALLTDEETATTTSSSRNERRGSSASTSTAVPGVSRKNSLSSILPSDAGSSSTTHDFNSLVEESTSKRLPALLSNIPCSTICHAYPIPTTIELIEGFNYDDVGVQPGGKRNSAKDTLPQQVIELKGYFKESMSCKVEVLGLIKKANRMEVIGFLDKQSFVQTADNRYLAMFNNCCCRFSSHSYGQKLALRFTLLEEDKEVCFVDSKCFQTITRRGREKQNKKMAQKGGWTAIQIANLLEGVKRFGHNSFAQIQKTYEWDQWQTIPVLQKKYLQLLKA</sequence>
<feature type="region of interest" description="Disordered" evidence="2">
    <location>
        <begin position="92"/>
        <end position="144"/>
    </location>
</feature>
<feature type="compositionally biased region" description="Polar residues" evidence="2">
    <location>
        <begin position="193"/>
        <end position="216"/>
    </location>
</feature>
<keyword evidence="1" id="KW-0175">Coiled coil</keyword>
<gene>
    <name evidence="3" type="ORF">PCOS0759_LOCUS8462</name>
</gene>
<evidence type="ECO:0000256" key="1">
    <source>
        <dbReference type="SAM" id="Coils"/>
    </source>
</evidence>
<proteinExistence type="predicted"/>
<dbReference type="EMBL" id="HBGD01010308">
    <property type="protein sequence ID" value="CAD9085208.1"/>
    <property type="molecule type" value="Transcribed_RNA"/>
</dbReference>
<feature type="compositionally biased region" description="Low complexity" evidence="2">
    <location>
        <begin position="163"/>
        <end position="173"/>
    </location>
</feature>
<organism evidence="3">
    <name type="scientific">Percolomonas cosmopolitus</name>
    <dbReference type="NCBI Taxonomy" id="63605"/>
    <lineage>
        <taxon>Eukaryota</taxon>
        <taxon>Discoba</taxon>
        <taxon>Heterolobosea</taxon>
        <taxon>Tetramitia</taxon>
        <taxon>Eutetramitia</taxon>
        <taxon>Percolomonadidae</taxon>
        <taxon>Percolomonas</taxon>
    </lineage>
</organism>